<dbReference type="GO" id="GO:0005524">
    <property type="term" value="F:ATP binding"/>
    <property type="evidence" value="ECO:0007669"/>
    <property type="project" value="InterPro"/>
</dbReference>
<name>A0A9W7D8R7_9STRA</name>
<dbReference type="PANTHER" id="PTHR10073">
    <property type="entry name" value="DNA MISMATCH REPAIR PROTEIN MLH, PMS, MUTL"/>
    <property type="match status" value="1"/>
</dbReference>
<organism evidence="2 3">
    <name type="scientific">Phytophthora lilii</name>
    <dbReference type="NCBI Taxonomy" id="2077276"/>
    <lineage>
        <taxon>Eukaryota</taxon>
        <taxon>Sar</taxon>
        <taxon>Stramenopiles</taxon>
        <taxon>Oomycota</taxon>
        <taxon>Peronosporomycetes</taxon>
        <taxon>Peronosporales</taxon>
        <taxon>Peronosporaceae</taxon>
        <taxon>Phytophthora</taxon>
    </lineage>
</organism>
<dbReference type="AlphaFoldDB" id="A0A9W7D8R7"/>
<dbReference type="GO" id="GO:0006298">
    <property type="term" value="P:mismatch repair"/>
    <property type="evidence" value="ECO:0007669"/>
    <property type="project" value="InterPro"/>
</dbReference>
<feature type="domain" description="MutL C-terminal dimerisation" evidence="1">
    <location>
        <begin position="154"/>
        <end position="328"/>
    </location>
</feature>
<dbReference type="Gene3D" id="3.30.1540.20">
    <property type="entry name" value="MutL, C-terminal domain, dimerisation subdomain"/>
    <property type="match status" value="1"/>
</dbReference>
<dbReference type="SMART" id="SM00853">
    <property type="entry name" value="MutL_C"/>
    <property type="match status" value="1"/>
</dbReference>
<dbReference type="PANTHER" id="PTHR10073:SF47">
    <property type="entry name" value="DNA MISMATCH REPAIR PROTEIN MLH3"/>
    <property type="match status" value="1"/>
</dbReference>
<proteinExistence type="predicted"/>
<dbReference type="Pfam" id="PF08676">
    <property type="entry name" value="MutL_C"/>
    <property type="match status" value="1"/>
</dbReference>
<keyword evidence="3" id="KW-1185">Reference proteome</keyword>
<comment type="caution">
    <text evidence="2">The sequence shown here is derived from an EMBL/GenBank/DDBJ whole genome shotgun (WGS) entry which is preliminary data.</text>
</comment>
<accession>A0A9W7D8R7</accession>
<evidence type="ECO:0000313" key="2">
    <source>
        <dbReference type="EMBL" id="GMF64870.1"/>
    </source>
</evidence>
<dbReference type="GO" id="GO:0140664">
    <property type="term" value="F:ATP-dependent DNA damage sensor activity"/>
    <property type="evidence" value="ECO:0007669"/>
    <property type="project" value="InterPro"/>
</dbReference>
<dbReference type="GO" id="GO:0032300">
    <property type="term" value="C:mismatch repair complex"/>
    <property type="evidence" value="ECO:0007669"/>
    <property type="project" value="InterPro"/>
</dbReference>
<dbReference type="OrthoDB" id="429932at2759"/>
<protein>
    <submittedName>
        <fullName evidence="2">Unnamed protein product</fullName>
    </submittedName>
</protein>
<reference evidence="2" key="1">
    <citation type="submission" date="2023-04" db="EMBL/GenBank/DDBJ databases">
        <title>Phytophthora lilii NBRC 32176.</title>
        <authorList>
            <person name="Ichikawa N."/>
            <person name="Sato H."/>
            <person name="Tonouchi N."/>
        </authorList>
    </citation>
    <scope>NUCLEOTIDE SEQUENCE</scope>
    <source>
        <strain evidence="2">NBRC 32176</strain>
    </source>
</reference>
<dbReference type="InterPro" id="IPR042120">
    <property type="entry name" value="MutL_C_dimsub"/>
</dbReference>
<dbReference type="EMBL" id="BSXW01012435">
    <property type="protein sequence ID" value="GMF64870.1"/>
    <property type="molecule type" value="Genomic_DNA"/>
</dbReference>
<dbReference type="Gene3D" id="3.30.1370.100">
    <property type="entry name" value="MutL, C-terminal domain, regulatory subdomain"/>
    <property type="match status" value="1"/>
</dbReference>
<dbReference type="InterPro" id="IPR014790">
    <property type="entry name" value="MutL_C"/>
</dbReference>
<gene>
    <name evidence="2" type="ORF">Plil01_001762300</name>
</gene>
<dbReference type="Proteomes" id="UP001165083">
    <property type="component" value="Unassembled WGS sequence"/>
</dbReference>
<dbReference type="InterPro" id="IPR037198">
    <property type="entry name" value="MutL_C_sf"/>
</dbReference>
<dbReference type="SUPFAM" id="SSF118116">
    <property type="entry name" value="DNA mismatch repair protein MutL"/>
    <property type="match status" value="1"/>
</dbReference>
<dbReference type="InterPro" id="IPR038973">
    <property type="entry name" value="MutL/Mlh/Pms-like"/>
</dbReference>
<evidence type="ECO:0000313" key="3">
    <source>
        <dbReference type="Proteomes" id="UP001165083"/>
    </source>
</evidence>
<evidence type="ECO:0000259" key="1">
    <source>
        <dbReference type="SMART" id="SM00853"/>
    </source>
</evidence>
<dbReference type="InterPro" id="IPR042121">
    <property type="entry name" value="MutL_C_regsub"/>
</dbReference>
<dbReference type="GO" id="GO:0016887">
    <property type="term" value="F:ATP hydrolysis activity"/>
    <property type="evidence" value="ECO:0007669"/>
    <property type="project" value="InterPro"/>
</dbReference>
<sequence>MNIKFIHELVVYQVKPNTSTTSPWISSKPDSYDCADTFLSWNQMRGCSCTAYNHLSITGQQDYRNQNTRKPQITQVDLCEAETCDSCTRLPLPLPIPDDTKSSYFDTDKAVECLSSFQYPPLRLTAALRVKKVHILNGIQTIKLNKSTLAEMKVIRQVDRKFILVQANTSEGRLLLCIDQHAADERVRLEKFEADMFSYDGSLKRVEVSKYDPPLILRLNSRECEMLHRYENHIRKWGFDFELTPAQEPESMLNMRSDTNAQGLVHVLLYATPTVEKRSLSVEDFRDFLQLLSSNGGTTLCSSVRPPAITRLLHSRACRSAIMFGDFLSTAQCEELLNELKTCQLPFQCAHGRPSVVPLAQIQSRDHNDNQ</sequence>